<dbReference type="OMA" id="KCIMLEL"/>
<dbReference type="HOGENOM" id="CLU_761285_0_0_1"/>
<gene>
    <name evidence="2" type="ORF">CAPTEDRAFT_217374</name>
</gene>
<dbReference type="OrthoDB" id="7753208at2759"/>
<evidence type="ECO:0000313" key="3">
    <source>
        <dbReference type="EnsemblMetazoa" id="CapteP217374"/>
    </source>
</evidence>
<dbReference type="Pfam" id="PF09588">
    <property type="entry name" value="YqaJ"/>
    <property type="match status" value="1"/>
</dbReference>
<sequence length="364" mass="40818">MHTNSASSLCFSSSICARFTCWLSTQHSSAERNHPCSSKPCIVFHTCPRQEYCDAFEPTSVQLKLPPPLSQLGDELHAQCVNLSFGELLVKADEVFKSLTFTQEQIACLECMTRTQSNSKSWFAYRSGRITASVFRSAVTTDPANPAVSTIKRVCYPDAYKFSTAATRWGCNHEKTALQTYLAQSELLHANHQIQDCGFYIDPNHPFIGASPDSLIECPVCGPGCVEVKCPHCVESLSCGDENRKDFCLEKDANSVLRLKRTHSYFFQVQVQMACTQRGYCDFVVWLSNTEVHIERIHYDDVFFQQHLSTAEAFFKTCILPELIAKCFSMSRSASIPSDVKYLCPNCSKLARATKNALKRKAPC</sequence>
<dbReference type="SUPFAM" id="SSF52980">
    <property type="entry name" value="Restriction endonuclease-like"/>
    <property type="match status" value="1"/>
</dbReference>
<accession>R7VDN5</accession>
<evidence type="ECO:0000313" key="2">
    <source>
        <dbReference type="EMBL" id="ELU16729.1"/>
    </source>
</evidence>
<reference evidence="2 4" key="2">
    <citation type="journal article" date="2013" name="Nature">
        <title>Insights into bilaterian evolution from three spiralian genomes.</title>
        <authorList>
            <person name="Simakov O."/>
            <person name="Marletaz F."/>
            <person name="Cho S.J."/>
            <person name="Edsinger-Gonzales E."/>
            <person name="Havlak P."/>
            <person name="Hellsten U."/>
            <person name="Kuo D.H."/>
            <person name="Larsson T."/>
            <person name="Lv J."/>
            <person name="Arendt D."/>
            <person name="Savage R."/>
            <person name="Osoegawa K."/>
            <person name="de Jong P."/>
            <person name="Grimwood J."/>
            <person name="Chapman J.A."/>
            <person name="Shapiro H."/>
            <person name="Aerts A."/>
            <person name="Otillar R.P."/>
            <person name="Terry A.Y."/>
            <person name="Boore J.L."/>
            <person name="Grigoriev I.V."/>
            <person name="Lindberg D.R."/>
            <person name="Seaver E.C."/>
            <person name="Weisblat D.A."/>
            <person name="Putnam N.H."/>
            <person name="Rokhsar D.S."/>
        </authorList>
    </citation>
    <scope>NUCLEOTIDE SEQUENCE</scope>
    <source>
        <strain evidence="2 4">I ESC-2004</strain>
    </source>
</reference>
<protein>
    <recommendedName>
        <fullName evidence="1">YqaJ viral recombinase domain-containing protein</fullName>
    </recommendedName>
</protein>
<dbReference type="Proteomes" id="UP000014760">
    <property type="component" value="Unassembled WGS sequence"/>
</dbReference>
<reference evidence="3" key="3">
    <citation type="submission" date="2015-06" db="UniProtKB">
        <authorList>
            <consortium name="EnsemblMetazoa"/>
        </authorList>
    </citation>
    <scope>IDENTIFICATION</scope>
</reference>
<dbReference type="CDD" id="cd22343">
    <property type="entry name" value="PDDEXK_lambda_exonuclease-like"/>
    <property type="match status" value="1"/>
</dbReference>
<keyword evidence="4" id="KW-1185">Reference proteome</keyword>
<evidence type="ECO:0000313" key="4">
    <source>
        <dbReference type="Proteomes" id="UP000014760"/>
    </source>
</evidence>
<dbReference type="InterPro" id="IPR011604">
    <property type="entry name" value="PDDEXK-like_dom_sf"/>
</dbReference>
<name>R7VDN5_CAPTE</name>
<dbReference type="EMBL" id="KB292977">
    <property type="protein sequence ID" value="ELU16729.1"/>
    <property type="molecule type" value="Genomic_DNA"/>
</dbReference>
<organism evidence="2">
    <name type="scientific">Capitella teleta</name>
    <name type="common">Polychaete worm</name>
    <dbReference type="NCBI Taxonomy" id="283909"/>
    <lineage>
        <taxon>Eukaryota</taxon>
        <taxon>Metazoa</taxon>
        <taxon>Spiralia</taxon>
        <taxon>Lophotrochozoa</taxon>
        <taxon>Annelida</taxon>
        <taxon>Polychaeta</taxon>
        <taxon>Sedentaria</taxon>
        <taxon>Scolecida</taxon>
        <taxon>Capitellidae</taxon>
        <taxon>Capitella</taxon>
    </lineage>
</organism>
<proteinExistence type="predicted"/>
<dbReference type="InterPro" id="IPR019080">
    <property type="entry name" value="YqaJ_viral_recombinase"/>
</dbReference>
<dbReference type="GO" id="GO:0006281">
    <property type="term" value="P:DNA repair"/>
    <property type="evidence" value="ECO:0007669"/>
    <property type="project" value="UniProtKB-ARBA"/>
</dbReference>
<feature type="domain" description="YqaJ viral recombinase" evidence="1">
    <location>
        <begin position="122"/>
        <end position="277"/>
    </location>
</feature>
<dbReference type="STRING" id="283909.R7VDN5"/>
<dbReference type="InterPro" id="IPR011335">
    <property type="entry name" value="Restrct_endonuc-II-like"/>
</dbReference>
<dbReference type="PANTHER" id="PTHR47526">
    <property type="entry name" value="ATP-DEPENDENT DNA HELICASE"/>
    <property type="match status" value="1"/>
</dbReference>
<dbReference type="EMBL" id="AMQN01017308">
    <property type="status" value="NOT_ANNOTATED_CDS"/>
    <property type="molecule type" value="Genomic_DNA"/>
</dbReference>
<reference evidence="4" key="1">
    <citation type="submission" date="2012-12" db="EMBL/GenBank/DDBJ databases">
        <authorList>
            <person name="Hellsten U."/>
            <person name="Grimwood J."/>
            <person name="Chapman J.A."/>
            <person name="Shapiro H."/>
            <person name="Aerts A."/>
            <person name="Otillar R.P."/>
            <person name="Terry A.Y."/>
            <person name="Boore J.L."/>
            <person name="Simakov O."/>
            <person name="Marletaz F."/>
            <person name="Cho S.-J."/>
            <person name="Edsinger-Gonzales E."/>
            <person name="Havlak P."/>
            <person name="Kuo D.-H."/>
            <person name="Larsson T."/>
            <person name="Lv J."/>
            <person name="Arendt D."/>
            <person name="Savage R."/>
            <person name="Osoegawa K."/>
            <person name="de Jong P."/>
            <person name="Lindberg D.R."/>
            <person name="Seaver E.C."/>
            <person name="Weisblat D.A."/>
            <person name="Putnam N.H."/>
            <person name="Grigoriev I.V."/>
            <person name="Rokhsar D.S."/>
        </authorList>
    </citation>
    <scope>NUCLEOTIDE SEQUENCE</scope>
    <source>
        <strain evidence="4">I ESC-2004</strain>
    </source>
</reference>
<evidence type="ECO:0000259" key="1">
    <source>
        <dbReference type="Pfam" id="PF09588"/>
    </source>
</evidence>
<dbReference type="PANTHER" id="PTHR47526:SF4">
    <property type="entry name" value="SWIM-TYPE DOMAIN-CONTAINING PROTEIN"/>
    <property type="match status" value="1"/>
</dbReference>
<dbReference type="AlphaFoldDB" id="R7VDN5"/>
<dbReference type="EnsemblMetazoa" id="CapteT217374">
    <property type="protein sequence ID" value="CapteP217374"/>
    <property type="gene ID" value="CapteG217374"/>
</dbReference>
<dbReference type="Gene3D" id="3.90.320.10">
    <property type="match status" value="1"/>
</dbReference>